<dbReference type="Proteomes" id="UP001501729">
    <property type="component" value="Unassembled WGS sequence"/>
</dbReference>
<dbReference type="SUPFAM" id="SSF50998">
    <property type="entry name" value="Quinoprotein alcohol dehydrogenase-like"/>
    <property type="match status" value="2"/>
</dbReference>
<evidence type="ECO:0000256" key="1">
    <source>
        <dbReference type="SAM" id="MobiDB-lite"/>
    </source>
</evidence>
<dbReference type="EMBL" id="BAABKX010000001">
    <property type="protein sequence ID" value="GAA5048483.1"/>
    <property type="molecule type" value="Genomic_DNA"/>
</dbReference>
<gene>
    <name evidence="3" type="ORF">GCM10025751_20400</name>
</gene>
<dbReference type="PANTHER" id="PTHR34512">
    <property type="entry name" value="CELL SURFACE PROTEIN"/>
    <property type="match status" value="1"/>
</dbReference>
<evidence type="ECO:0000313" key="4">
    <source>
        <dbReference type="Proteomes" id="UP001501729"/>
    </source>
</evidence>
<dbReference type="InterPro" id="IPR015943">
    <property type="entry name" value="WD40/YVTN_repeat-like_dom_sf"/>
</dbReference>
<keyword evidence="4" id="KW-1185">Reference proteome</keyword>
<feature type="region of interest" description="Disordered" evidence="1">
    <location>
        <begin position="23"/>
        <end position="45"/>
    </location>
</feature>
<dbReference type="Gene3D" id="2.130.10.10">
    <property type="entry name" value="YVTN repeat-like/Quinoprotein amine dehydrogenase"/>
    <property type="match status" value="2"/>
</dbReference>
<accession>A0AAV3UGC1</accession>
<dbReference type="InterPro" id="IPR002372">
    <property type="entry name" value="PQQ_rpt_dom"/>
</dbReference>
<dbReference type="SUPFAM" id="SSF49299">
    <property type="entry name" value="PKD domain"/>
    <property type="match status" value="1"/>
</dbReference>
<dbReference type="InterPro" id="IPR035986">
    <property type="entry name" value="PKD_dom_sf"/>
</dbReference>
<comment type="caution">
    <text evidence="3">The sequence shown here is derived from an EMBL/GenBank/DDBJ whole genome shotgun (WGS) entry which is preliminary data.</text>
</comment>
<dbReference type="Gene3D" id="2.60.40.10">
    <property type="entry name" value="Immunoglobulins"/>
    <property type="match status" value="1"/>
</dbReference>
<evidence type="ECO:0000313" key="3">
    <source>
        <dbReference type="EMBL" id="GAA5048483.1"/>
    </source>
</evidence>
<feature type="domain" description="Pyrrolo-quinoline quinone repeat" evidence="2">
    <location>
        <begin position="65"/>
        <end position="150"/>
    </location>
</feature>
<dbReference type="Pfam" id="PF13360">
    <property type="entry name" value="PQQ_2"/>
    <property type="match status" value="2"/>
</dbReference>
<dbReference type="AlphaFoldDB" id="A0AAV3UGC1"/>
<dbReference type="InterPro" id="IPR018391">
    <property type="entry name" value="PQQ_b-propeller_rpt"/>
</dbReference>
<organism evidence="3 4">
    <name type="scientific">Haladaptatus pallidirubidus</name>
    <dbReference type="NCBI Taxonomy" id="1008152"/>
    <lineage>
        <taxon>Archaea</taxon>
        <taxon>Methanobacteriati</taxon>
        <taxon>Methanobacteriota</taxon>
        <taxon>Stenosarchaea group</taxon>
        <taxon>Halobacteria</taxon>
        <taxon>Halobacteriales</taxon>
        <taxon>Haladaptataceae</taxon>
        <taxon>Haladaptatus</taxon>
    </lineage>
</organism>
<feature type="domain" description="Pyrrolo-quinoline quinone repeat" evidence="2">
    <location>
        <begin position="177"/>
        <end position="342"/>
    </location>
</feature>
<sequence length="535" mass="57527">MGATSYGSSISIARNANGLDWKRPGGWIAPRAGPSRTGVTDQNGPTPYAVTDWRIDLDGSMYDTDPVVADETLYLSVTTNNTPGEYGGYIGAYDAETGDEQWKRPDLPAPKTPAIDDQTIYFSTQVPETPDSDDIGFHALDADSGDTVWNRTDHNHWSHPIVTENKIYTSNRDATFALHRETGDTIWKAGGVSGFSDDVGDALSYTDGTLFVSDGTALDAEDGSTKWAVSSDECTLGNPAVHNGMIYYTQTEHIVGDDDRVKVQARSAETGEVEWVHREDGNAWDGRPAITENHVLFVNSSDGESIVTALDSTTGETVWATMIRGTSFSSPVVGNGTVYLGGQYVPESDPSAGRALIHALDDATGDQLWSYLLGSSGLETSPEDPPAAGAPVVADGKMYVATYPAGSTLDYQYVYYSNFFVLDSCAVQPDEDHRLPEEDESDCGDDAPDLEACIEAISDVDWSDLNAGDVIQLIASCSTRSDLRYEWDIDGDGRYEETGSTVSVTVPTFDSMTVGLRVTDSNGDTDTTSVSVSPN</sequence>
<dbReference type="InterPro" id="IPR013783">
    <property type="entry name" value="Ig-like_fold"/>
</dbReference>
<dbReference type="PANTHER" id="PTHR34512:SF30">
    <property type="entry name" value="OUTER MEMBRANE PROTEIN ASSEMBLY FACTOR BAMB"/>
    <property type="match status" value="1"/>
</dbReference>
<evidence type="ECO:0000259" key="2">
    <source>
        <dbReference type="Pfam" id="PF13360"/>
    </source>
</evidence>
<dbReference type="SMART" id="SM00564">
    <property type="entry name" value="PQQ"/>
    <property type="match status" value="7"/>
</dbReference>
<protein>
    <recommendedName>
        <fullName evidence="2">Pyrrolo-quinoline quinone repeat domain-containing protein</fullName>
    </recommendedName>
</protein>
<dbReference type="InterPro" id="IPR011047">
    <property type="entry name" value="Quinoprotein_ADH-like_sf"/>
</dbReference>
<name>A0AAV3UGC1_9EURY</name>
<reference evidence="3 4" key="1">
    <citation type="journal article" date="2019" name="Int. J. Syst. Evol. Microbiol.">
        <title>The Global Catalogue of Microorganisms (GCM) 10K type strain sequencing project: providing services to taxonomists for standard genome sequencing and annotation.</title>
        <authorList>
            <consortium name="The Broad Institute Genomics Platform"/>
            <consortium name="The Broad Institute Genome Sequencing Center for Infectious Disease"/>
            <person name="Wu L."/>
            <person name="Ma J."/>
        </authorList>
    </citation>
    <scope>NUCLEOTIDE SEQUENCE [LARGE SCALE GENOMIC DNA]</scope>
    <source>
        <strain evidence="3 4">JCM 17504</strain>
    </source>
</reference>
<proteinExistence type="predicted"/>